<dbReference type="AlphaFoldDB" id="A0A3N1LY78"/>
<protein>
    <submittedName>
        <fullName evidence="2">Uncharacterized protein</fullName>
    </submittedName>
</protein>
<dbReference type="RefSeq" id="WP_123689471.1">
    <property type="nucleotide sequence ID" value="NZ_AP019700.1"/>
</dbReference>
<comment type="caution">
    <text evidence="2">The sequence shown here is derived from an EMBL/GenBank/DDBJ whole genome shotgun (WGS) entry which is preliminary data.</text>
</comment>
<name>A0A3N1LY78_9PROT</name>
<feature type="transmembrane region" description="Helical" evidence="1">
    <location>
        <begin position="6"/>
        <end position="27"/>
    </location>
</feature>
<organism evidence="2 3">
    <name type="scientific">Stella humosa</name>
    <dbReference type="NCBI Taxonomy" id="94"/>
    <lineage>
        <taxon>Bacteria</taxon>
        <taxon>Pseudomonadati</taxon>
        <taxon>Pseudomonadota</taxon>
        <taxon>Alphaproteobacteria</taxon>
        <taxon>Rhodospirillales</taxon>
        <taxon>Stellaceae</taxon>
        <taxon>Stella</taxon>
    </lineage>
</organism>
<keyword evidence="1" id="KW-1133">Transmembrane helix</keyword>
<keyword evidence="1" id="KW-0812">Transmembrane</keyword>
<dbReference type="EMBL" id="RJKX01000013">
    <property type="protein sequence ID" value="ROQ00164.1"/>
    <property type="molecule type" value="Genomic_DNA"/>
</dbReference>
<keyword evidence="1" id="KW-0472">Membrane</keyword>
<gene>
    <name evidence="2" type="ORF">EDC65_1960</name>
</gene>
<proteinExistence type="predicted"/>
<feature type="transmembrane region" description="Helical" evidence="1">
    <location>
        <begin position="34"/>
        <end position="51"/>
    </location>
</feature>
<sequence>MGDIVETVLAITAVLGVVGAILLFMLSRVPSARVTALGLLVLSGVLGWIAWSDVWTAGVR</sequence>
<keyword evidence="3" id="KW-1185">Reference proteome</keyword>
<evidence type="ECO:0000313" key="2">
    <source>
        <dbReference type="EMBL" id="ROQ00164.1"/>
    </source>
</evidence>
<reference evidence="2 3" key="1">
    <citation type="submission" date="2018-11" db="EMBL/GenBank/DDBJ databases">
        <title>Genomic Encyclopedia of Type Strains, Phase IV (KMG-IV): sequencing the most valuable type-strain genomes for metagenomic binning, comparative biology and taxonomic classification.</title>
        <authorList>
            <person name="Goeker M."/>
        </authorList>
    </citation>
    <scope>NUCLEOTIDE SEQUENCE [LARGE SCALE GENOMIC DNA]</scope>
    <source>
        <strain evidence="2 3">DSM 5900</strain>
    </source>
</reference>
<evidence type="ECO:0000256" key="1">
    <source>
        <dbReference type="SAM" id="Phobius"/>
    </source>
</evidence>
<dbReference type="Proteomes" id="UP000278222">
    <property type="component" value="Unassembled WGS sequence"/>
</dbReference>
<evidence type="ECO:0000313" key="3">
    <source>
        <dbReference type="Proteomes" id="UP000278222"/>
    </source>
</evidence>
<accession>A0A3N1LY78</accession>